<sequence>MIKQLFEDVLAFSGRRLIQHRTGVRSKIHSTTRSGEMSGSLRGDRPPIRLTRRGRAVLVGFAATVTLVALWLTVGPGAFAGAGEGDRGGPSGPPRTVVVGPGDTLWGIASAADPGADPRRTVDRIMDLNGLRGDPVVRPGQEIRLPAG</sequence>
<evidence type="ECO:0000256" key="1">
    <source>
        <dbReference type="SAM" id="Phobius"/>
    </source>
</evidence>
<dbReference type="OrthoDB" id="5084290at2"/>
<keyword evidence="1" id="KW-0472">Membrane</keyword>
<feature type="transmembrane region" description="Helical" evidence="1">
    <location>
        <begin position="56"/>
        <end position="74"/>
    </location>
</feature>
<dbReference type="PROSITE" id="PS51782">
    <property type="entry name" value="LYSM"/>
    <property type="match status" value="1"/>
</dbReference>
<accession>A0A5S4GXJ7</accession>
<dbReference type="EMBL" id="VCKZ01000126">
    <property type="protein sequence ID" value="TMR37412.1"/>
    <property type="molecule type" value="Genomic_DNA"/>
</dbReference>
<keyword evidence="4" id="KW-1185">Reference proteome</keyword>
<dbReference type="InterPro" id="IPR018392">
    <property type="entry name" value="LysM"/>
</dbReference>
<dbReference type="InterPro" id="IPR036779">
    <property type="entry name" value="LysM_dom_sf"/>
</dbReference>
<dbReference type="CDD" id="cd00118">
    <property type="entry name" value="LysM"/>
    <property type="match status" value="1"/>
</dbReference>
<evidence type="ECO:0000259" key="2">
    <source>
        <dbReference type="PROSITE" id="PS51782"/>
    </source>
</evidence>
<organism evidence="3 4">
    <name type="scientific">Actinomadura geliboluensis</name>
    <dbReference type="NCBI Taxonomy" id="882440"/>
    <lineage>
        <taxon>Bacteria</taxon>
        <taxon>Bacillati</taxon>
        <taxon>Actinomycetota</taxon>
        <taxon>Actinomycetes</taxon>
        <taxon>Streptosporangiales</taxon>
        <taxon>Thermomonosporaceae</taxon>
        <taxon>Actinomadura</taxon>
    </lineage>
</organism>
<dbReference type="AlphaFoldDB" id="A0A5S4GXJ7"/>
<dbReference type="SUPFAM" id="SSF54106">
    <property type="entry name" value="LysM domain"/>
    <property type="match status" value="1"/>
</dbReference>
<keyword evidence="1" id="KW-0812">Transmembrane</keyword>
<dbReference type="Proteomes" id="UP000305238">
    <property type="component" value="Unassembled WGS sequence"/>
</dbReference>
<evidence type="ECO:0000313" key="3">
    <source>
        <dbReference type="EMBL" id="TMR37412.1"/>
    </source>
</evidence>
<dbReference type="Pfam" id="PF01476">
    <property type="entry name" value="LysM"/>
    <property type="match status" value="1"/>
</dbReference>
<feature type="domain" description="LysM" evidence="2">
    <location>
        <begin position="95"/>
        <end position="145"/>
    </location>
</feature>
<name>A0A5S4GXJ7_9ACTN</name>
<proteinExistence type="predicted"/>
<evidence type="ECO:0000313" key="4">
    <source>
        <dbReference type="Proteomes" id="UP000305238"/>
    </source>
</evidence>
<comment type="caution">
    <text evidence="3">The sequence shown here is derived from an EMBL/GenBank/DDBJ whole genome shotgun (WGS) entry which is preliminary data.</text>
</comment>
<dbReference type="SMART" id="SM00257">
    <property type="entry name" value="LysM"/>
    <property type="match status" value="1"/>
</dbReference>
<reference evidence="3 4" key="1">
    <citation type="submission" date="2019-05" db="EMBL/GenBank/DDBJ databases">
        <title>Draft genome sequence of Actinomadura geliboluensis A8036.</title>
        <authorList>
            <person name="Saricaoglu S."/>
            <person name="Isik K."/>
        </authorList>
    </citation>
    <scope>NUCLEOTIDE SEQUENCE [LARGE SCALE GENOMIC DNA]</scope>
    <source>
        <strain evidence="3 4">A8036</strain>
    </source>
</reference>
<protein>
    <submittedName>
        <fullName evidence="3">LysM peptidoglycan-binding domain-containing protein</fullName>
    </submittedName>
</protein>
<dbReference type="Gene3D" id="3.10.350.10">
    <property type="entry name" value="LysM domain"/>
    <property type="match status" value="1"/>
</dbReference>
<keyword evidence="1" id="KW-1133">Transmembrane helix</keyword>
<gene>
    <name evidence="3" type="ORF">ETD96_18495</name>
</gene>